<dbReference type="InterPro" id="IPR006240">
    <property type="entry name" value="CysQ"/>
</dbReference>
<dbReference type="HAMAP" id="MF_02095">
    <property type="entry name" value="CysQ"/>
    <property type="match status" value="1"/>
</dbReference>
<proteinExistence type="inferred from homology"/>
<dbReference type="Gene3D" id="3.40.190.80">
    <property type="match status" value="1"/>
</dbReference>
<dbReference type="FunFam" id="3.30.540.10:FF:000007">
    <property type="entry name" value="3'(2'),5'-bisphosphate nucleotidase CysQ"/>
    <property type="match status" value="1"/>
</dbReference>
<comment type="cofactor">
    <cofactor evidence="9 10">
        <name>Mg(2+)</name>
        <dbReference type="ChEBI" id="CHEBI:18420"/>
    </cofactor>
</comment>
<feature type="binding site" evidence="10">
    <location>
        <position position="88"/>
    </location>
    <ligand>
        <name>Mg(2+)</name>
        <dbReference type="ChEBI" id="CHEBI:18420"/>
        <label>1</label>
        <note>catalytic</note>
    </ligand>
</feature>
<keyword evidence="8 9" id="KW-0472">Membrane</keyword>
<dbReference type="GO" id="GO:0005886">
    <property type="term" value="C:plasma membrane"/>
    <property type="evidence" value="ECO:0007669"/>
    <property type="project" value="UniProtKB-SubCell"/>
</dbReference>
<evidence type="ECO:0000256" key="7">
    <source>
        <dbReference type="ARBA" id="ARBA00022842"/>
    </source>
</evidence>
<feature type="binding site" evidence="9">
    <location>
        <position position="88"/>
    </location>
    <ligand>
        <name>Mg(2+)</name>
        <dbReference type="ChEBI" id="CHEBI:18420"/>
        <label>2</label>
    </ligand>
</feature>
<dbReference type="EMBL" id="APLQ01000014">
    <property type="protein sequence ID" value="ENO13031.1"/>
    <property type="molecule type" value="Genomic_DNA"/>
</dbReference>
<feature type="binding site" evidence="10">
    <location>
        <position position="68"/>
    </location>
    <ligand>
        <name>Mg(2+)</name>
        <dbReference type="ChEBI" id="CHEBI:18420"/>
        <label>1</label>
        <note>catalytic</note>
    </ligand>
</feature>
<evidence type="ECO:0000256" key="10">
    <source>
        <dbReference type="PIRSR" id="PIRSR600760-2"/>
    </source>
</evidence>
<feature type="binding site" evidence="9">
    <location>
        <position position="88"/>
    </location>
    <ligand>
        <name>Mg(2+)</name>
        <dbReference type="ChEBI" id="CHEBI:18420"/>
        <label>1</label>
    </ligand>
</feature>
<dbReference type="CDD" id="cd01638">
    <property type="entry name" value="CysQ"/>
    <property type="match status" value="1"/>
</dbReference>
<dbReference type="PATRIC" id="fig|626887.3.peg.3313"/>
<keyword evidence="4 9" id="KW-0997">Cell inner membrane</keyword>
<dbReference type="PRINTS" id="PR00377">
    <property type="entry name" value="IMPHPHTASES"/>
</dbReference>
<dbReference type="Pfam" id="PF00459">
    <property type="entry name" value="Inositol_P"/>
    <property type="match status" value="1"/>
</dbReference>
<sequence length="257" mass="28115">MASNASLLNDILAIAEAANAKVMEIYGTDFSVEHKEDESPVTTADLASHDVIVKGLEALTPDVPILSEESAHAPWSERKEWTRFWLVDPIDGTKDFVKRTGEFTVNIALIEDGVPVLGVVTAPALEEAFWGIRNEGAWKRDSEGHTRQLHVVVPPPVRRVVASKNHLNEETRSFIDALGEHCLVQAGSSLKFCRIAEGRADIYPRIGPTCEWDTGAAQAVLEAAGGKVQTIDGEPMRYGKEDVMNPHFIAAGSWYQG</sequence>
<keyword evidence="3 9" id="KW-1003">Cell membrane</keyword>
<evidence type="ECO:0000313" key="11">
    <source>
        <dbReference type="EMBL" id="ENO13031.1"/>
    </source>
</evidence>
<feature type="binding site" evidence="9">
    <location>
        <position position="68"/>
    </location>
    <ligand>
        <name>Mg(2+)</name>
        <dbReference type="ChEBI" id="CHEBI:18420"/>
        <label>1</label>
    </ligand>
</feature>
<dbReference type="SUPFAM" id="SSF56655">
    <property type="entry name" value="Carbohydrate phosphatase"/>
    <property type="match status" value="1"/>
</dbReference>
<dbReference type="HOGENOM" id="CLU_044118_3_0_6"/>
<keyword evidence="7 9" id="KW-0460">Magnesium</keyword>
<dbReference type="PANTHER" id="PTHR43028">
    <property type="entry name" value="3'(2'),5'-BISPHOSPHATE NUCLEOTIDASE 1"/>
    <property type="match status" value="1"/>
</dbReference>
<dbReference type="GO" id="GO:0050427">
    <property type="term" value="P:3'-phosphoadenosine 5'-phosphosulfate metabolic process"/>
    <property type="evidence" value="ECO:0007669"/>
    <property type="project" value="TreeGrafter"/>
</dbReference>
<feature type="binding site" evidence="9">
    <location>
        <position position="213"/>
    </location>
    <ligand>
        <name>substrate</name>
    </ligand>
</feature>
<feature type="binding site" evidence="10">
    <location>
        <position position="91"/>
    </location>
    <ligand>
        <name>Mg(2+)</name>
        <dbReference type="ChEBI" id="CHEBI:18420"/>
        <label>1</label>
        <note>catalytic</note>
    </ligand>
</feature>
<comment type="catalytic activity">
    <reaction evidence="1 9">
        <text>adenosine 3',5'-bisphosphate + H2O = AMP + phosphate</text>
        <dbReference type="Rhea" id="RHEA:10040"/>
        <dbReference type="ChEBI" id="CHEBI:15377"/>
        <dbReference type="ChEBI" id="CHEBI:43474"/>
        <dbReference type="ChEBI" id="CHEBI:58343"/>
        <dbReference type="ChEBI" id="CHEBI:456215"/>
        <dbReference type="EC" id="3.1.3.7"/>
    </reaction>
</comment>
<keyword evidence="6 9" id="KW-0378">Hydrolase</keyword>
<feature type="binding site" evidence="9">
    <location>
        <position position="68"/>
    </location>
    <ligand>
        <name>substrate</name>
    </ligand>
</feature>
<comment type="similarity">
    <text evidence="2 9">Belongs to the inositol monophosphatase superfamily. CysQ family.</text>
</comment>
<dbReference type="PANTHER" id="PTHR43028:SF5">
    <property type="entry name" value="3'(2'),5'-BISPHOSPHATE NUCLEOTIDASE 1"/>
    <property type="match status" value="1"/>
</dbReference>
<feature type="binding site" evidence="10">
    <location>
        <position position="213"/>
    </location>
    <ligand>
        <name>Mg(2+)</name>
        <dbReference type="ChEBI" id="CHEBI:18420"/>
        <label>1</label>
        <note>catalytic</note>
    </ligand>
</feature>
<dbReference type="InterPro" id="IPR020583">
    <property type="entry name" value="Inositol_monoP_metal-BS"/>
</dbReference>
<gene>
    <name evidence="9 11" type="primary">cysQ</name>
    <name evidence="11" type="ORF">J057_16575</name>
</gene>
<dbReference type="eggNOG" id="COG1218">
    <property type="taxonomic scope" value="Bacteria"/>
</dbReference>
<dbReference type="GO" id="GO:0000103">
    <property type="term" value="P:sulfate assimilation"/>
    <property type="evidence" value="ECO:0007669"/>
    <property type="project" value="TreeGrafter"/>
</dbReference>
<evidence type="ECO:0000256" key="6">
    <source>
        <dbReference type="ARBA" id="ARBA00022801"/>
    </source>
</evidence>
<reference evidence="11 12" key="1">
    <citation type="journal article" date="2013" name="Genome Announc.">
        <title>Genome Sequence of the Polycyclic Aromatic Hydrocarbon-Degrading Bacterium Strain Marinobacter nanhaiticus D15-8WT.</title>
        <authorList>
            <person name="Cui Z."/>
            <person name="Gao W."/>
            <person name="Li Q."/>
            <person name="Xu G."/>
            <person name="Zheng L."/>
        </authorList>
    </citation>
    <scope>NUCLEOTIDE SEQUENCE [LARGE SCALE GENOMIC DNA]</scope>
    <source>
        <strain evidence="11 12">D15-8W</strain>
    </source>
</reference>
<keyword evidence="5 9" id="KW-0479">Metal-binding</keyword>
<dbReference type="PROSITE" id="PS00629">
    <property type="entry name" value="IMP_1"/>
    <property type="match status" value="1"/>
</dbReference>
<dbReference type="GO" id="GO:0008441">
    <property type="term" value="F:3'(2'),5'-bisphosphate nucleotidase activity"/>
    <property type="evidence" value="ECO:0007669"/>
    <property type="project" value="UniProtKB-UniRule"/>
</dbReference>
<feature type="binding site" evidence="9">
    <location>
        <position position="91"/>
    </location>
    <ligand>
        <name>Mg(2+)</name>
        <dbReference type="ChEBI" id="CHEBI:18420"/>
        <label>2</label>
    </ligand>
</feature>
<dbReference type="FunFam" id="3.40.190.80:FF:000005">
    <property type="entry name" value="3'(2'),5'-bisphosphate nucleotidase CysQ"/>
    <property type="match status" value="1"/>
</dbReference>
<feature type="binding site" evidence="9">
    <location>
        <position position="90"/>
    </location>
    <ligand>
        <name>Mg(2+)</name>
        <dbReference type="ChEBI" id="CHEBI:18420"/>
        <label>1</label>
    </ligand>
</feature>
<dbReference type="STRING" id="626887.J057_16575"/>
<evidence type="ECO:0000313" key="12">
    <source>
        <dbReference type="Proteomes" id="UP000013165"/>
    </source>
</evidence>
<dbReference type="InterPro" id="IPR050725">
    <property type="entry name" value="CysQ/Inositol_MonoPase"/>
</dbReference>
<evidence type="ECO:0000256" key="3">
    <source>
        <dbReference type="ARBA" id="ARBA00022475"/>
    </source>
</evidence>
<evidence type="ECO:0000256" key="8">
    <source>
        <dbReference type="ARBA" id="ARBA00023136"/>
    </source>
</evidence>
<protein>
    <recommendedName>
        <fullName evidence="9">3'(2'),5'-bisphosphate nucleotidase CysQ</fullName>
        <ecNumber evidence="9">3.1.3.7</ecNumber>
    </recommendedName>
    <alternativeName>
        <fullName evidence="9">3'(2'),5-bisphosphonucleoside 3'(2')-phosphohydrolase</fullName>
    </alternativeName>
    <alternativeName>
        <fullName evidence="9">3'-phosphoadenosine 5'-phosphate phosphatase</fullName>
        <shortName evidence="9">PAP phosphatase</shortName>
    </alternativeName>
</protein>
<keyword evidence="12" id="KW-1185">Reference proteome</keyword>
<evidence type="ECO:0000256" key="9">
    <source>
        <dbReference type="HAMAP-Rule" id="MF_02095"/>
    </source>
</evidence>
<comment type="caution">
    <text evidence="11">The sequence shown here is derived from an EMBL/GenBank/DDBJ whole genome shotgun (WGS) entry which is preliminary data.</text>
</comment>
<organism evidence="11 12">
    <name type="scientific">Marinobacter nanhaiticus D15-8W</name>
    <dbReference type="NCBI Taxonomy" id="626887"/>
    <lineage>
        <taxon>Bacteria</taxon>
        <taxon>Pseudomonadati</taxon>
        <taxon>Pseudomonadota</taxon>
        <taxon>Gammaproteobacteria</taxon>
        <taxon>Pseudomonadales</taxon>
        <taxon>Marinobacteraceae</taxon>
        <taxon>Marinobacter</taxon>
    </lineage>
</organism>
<feature type="binding site" evidence="9">
    <location>
        <begin position="90"/>
        <end position="93"/>
    </location>
    <ligand>
        <name>substrate</name>
    </ligand>
</feature>
<evidence type="ECO:0000256" key="1">
    <source>
        <dbReference type="ARBA" id="ARBA00001625"/>
    </source>
</evidence>
<dbReference type="Proteomes" id="UP000013165">
    <property type="component" value="Unassembled WGS sequence"/>
</dbReference>
<evidence type="ECO:0000256" key="5">
    <source>
        <dbReference type="ARBA" id="ARBA00022723"/>
    </source>
</evidence>
<comment type="subcellular location">
    <subcellularLocation>
        <location evidence="9">Cell inner membrane</location>
        <topology evidence="9">Peripheral membrane protein</topology>
        <orientation evidence="9">Cytoplasmic side</orientation>
    </subcellularLocation>
</comment>
<dbReference type="InterPro" id="IPR000760">
    <property type="entry name" value="Inositol_monophosphatase-like"/>
</dbReference>
<accession>N6WND5</accession>
<dbReference type="GO" id="GO:0000287">
    <property type="term" value="F:magnesium ion binding"/>
    <property type="evidence" value="ECO:0007669"/>
    <property type="project" value="UniProtKB-UniRule"/>
</dbReference>
<feature type="binding site" evidence="10">
    <location>
        <position position="90"/>
    </location>
    <ligand>
        <name>Mg(2+)</name>
        <dbReference type="ChEBI" id="CHEBI:18420"/>
        <label>2</label>
    </ligand>
</feature>
<name>N6WND5_9GAMM</name>
<dbReference type="AlphaFoldDB" id="N6WND5"/>
<dbReference type="OrthoDB" id="9785695at2"/>
<dbReference type="EC" id="3.1.3.7" evidence="9"/>
<dbReference type="RefSeq" id="WP_004581256.1">
    <property type="nucleotide sequence ID" value="NZ_AP028878.1"/>
</dbReference>
<dbReference type="Gene3D" id="3.30.540.10">
    <property type="entry name" value="Fructose-1,6-Bisphosphatase, subunit A, domain 1"/>
    <property type="match status" value="1"/>
</dbReference>
<dbReference type="NCBIfam" id="TIGR01331">
    <property type="entry name" value="bisphos_cysQ"/>
    <property type="match status" value="1"/>
</dbReference>
<evidence type="ECO:0000256" key="2">
    <source>
        <dbReference type="ARBA" id="ARBA00005289"/>
    </source>
</evidence>
<evidence type="ECO:0000256" key="4">
    <source>
        <dbReference type="ARBA" id="ARBA00022519"/>
    </source>
</evidence>
<feature type="binding site" evidence="9">
    <location>
        <position position="213"/>
    </location>
    <ligand>
        <name>Mg(2+)</name>
        <dbReference type="ChEBI" id="CHEBI:18420"/>
        <label>2</label>
    </ligand>
</feature>
<comment type="function">
    <text evidence="9">Converts adenosine-3',5'-bisphosphate (PAP) to AMP.</text>
</comment>